<name>A0A3B0TBB2_9ZZZZ</name>
<dbReference type="EMBL" id="UOEQ01000071">
    <property type="protein sequence ID" value="VAW15715.1"/>
    <property type="molecule type" value="Genomic_DNA"/>
</dbReference>
<dbReference type="AlphaFoldDB" id="A0A3B0TBB2"/>
<reference evidence="1" key="1">
    <citation type="submission" date="2018-06" db="EMBL/GenBank/DDBJ databases">
        <authorList>
            <person name="Zhirakovskaya E."/>
        </authorList>
    </citation>
    <scope>NUCLEOTIDE SEQUENCE</scope>
</reference>
<sequence length="246" mass="28425">MKENLWVTNLQVFLFRLIFKPWVRRSARHILQGRLLDPANPERGRWLRSDINRLLSAIWKRTETLTPSARLHLIPTLGNRVNVYLAIVTTASYQMLLEDGHSKTRSADLTADVGWKIYERAIGLISLPFRLTSKNPAHRIERTVRAMLIFPFSAPGRPGYEVKVRKNNGVLHTDWTWCPPQAFVRTLTEEQGDKGELDAFYASWCLYDWPGADVMAANGKRDHYARKKTLSRGDKVCDMCWKFNTP</sequence>
<protein>
    <recommendedName>
        <fullName evidence="2">L-2-amino-thiazoline-4-carboxylic acid hydrolase</fullName>
    </recommendedName>
</protein>
<evidence type="ECO:0000313" key="1">
    <source>
        <dbReference type="EMBL" id="VAW15715.1"/>
    </source>
</evidence>
<proteinExistence type="predicted"/>
<accession>A0A3B0TBB2</accession>
<organism evidence="1">
    <name type="scientific">hydrothermal vent metagenome</name>
    <dbReference type="NCBI Taxonomy" id="652676"/>
    <lineage>
        <taxon>unclassified sequences</taxon>
        <taxon>metagenomes</taxon>
        <taxon>ecological metagenomes</taxon>
    </lineage>
</organism>
<evidence type="ECO:0008006" key="2">
    <source>
        <dbReference type="Google" id="ProtNLM"/>
    </source>
</evidence>
<gene>
    <name evidence="1" type="ORF">MNBD_ALPHA11-893</name>
</gene>